<dbReference type="SUPFAM" id="SSF46689">
    <property type="entry name" value="Homeodomain-like"/>
    <property type="match status" value="2"/>
</dbReference>
<dbReference type="SMART" id="SM00342">
    <property type="entry name" value="HTH_ARAC"/>
    <property type="match status" value="1"/>
</dbReference>
<dbReference type="InterPro" id="IPR052158">
    <property type="entry name" value="INH-QAR"/>
</dbReference>
<evidence type="ECO:0000313" key="4">
    <source>
        <dbReference type="EMBL" id="GAA1975127.1"/>
    </source>
</evidence>
<dbReference type="Pfam" id="PF01965">
    <property type="entry name" value="DJ-1_PfpI"/>
    <property type="match status" value="1"/>
</dbReference>
<organism evidence="4 5">
    <name type="scientific">Nocardioides panacihumi</name>
    <dbReference type="NCBI Taxonomy" id="400774"/>
    <lineage>
        <taxon>Bacteria</taxon>
        <taxon>Bacillati</taxon>
        <taxon>Actinomycetota</taxon>
        <taxon>Actinomycetes</taxon>
        <taxon>Propionibacteriales</taxon>
        <taxon>Nocardioidaceae</taxon>
        <taxon>Nocardioides</taxon>
    </lineage>
</organism>
<evidence type="ECO:0000313" key="5">
    <source>
        <dbReference type="Proteomes" id="UP001500571"/>
    </source>
</evidence>
<dbReference type="Gene3D" id="3.40.50.880">
    <property type="match status" value="1"/>
</dbReference>
<dbReference type="PANTHER" id="PTHR43130">
    <property type="entry name" value="ARAC-FAMILY TRANSCRIPTIONAL REGULATOR"/>
    <property type="match status" value="1"/>
</dbReference>
<keyword evidence="5" id="KW-1185">Reference proteome</keyword>
<keyword evidence="1" id="KW-0805">Transcription regulation</keyword>
<accession>A0ABN2RUG5</accession>
<gene>
    <name evidence="4" type="ORF">GCM10009798_40460</name>
</gene>
<proteinExistence type="predicted"/>
<reference evidence="4 5" key="1">
    <citation type="journal article" date="2019" name="Int. J. Syst. Evol. Microbiol.">
        <title>The Global Catalogue of Microorganisms (GCM) 10K type strain sequencing project: providing services to taxonomists for standard genome sequencing and annotation.</title>
        <authorList>
            <consortium name="The Broad Institute Genomics Platform"/>
            <consortium name="The Broad Institute Genome Sequencing Center for Infectious Disease"/>
            <person name="Wu L."/>
            <person name="Ma J."/>
        </authorList>
    </citation>
    <scope>NUCLEOTIDE SEQUENCE [LARGE SCALE GENOMIC DNA]</scope>
    <source>
        <strain evidence="4 5">JCM 15309</strain>
    </source>
</reference>
<dbReference type="Pfam" id="PF12833">
    <property type="entry name" value="HTH_18"/>
    <property type="match status" value="1"/>
</dbReference>
<dbReference type="EMBL" id="BAAAPB010000005">
    <property type="protein sequence ID" value="GAA1975127.1"/>
    <property type="molecule type" value="Genomic_DNA"/>
</dbReference>
<dbReference type="Gene3D" id="1.10.10.60">
    <property type="entry name" value="Homeodomain-like"/>
    <property type="match status" value="1"/>
</dbReference>
<evidence type="ECO:0000256" key="1">
    <source>
        <dbReference type="ARBA" id="ARBA00023015"/>
    </source>
</evidence>
<dbReference type="InterPro" id="IPR018060">
    <property type="entry name" value="HTH_AraC"/>
</dbReference>
<protein>
    <submittedName>
        <fullName evidence="4">GlxA family transcriptional regulator</fullName>
    </submittedName>
</protein>
<dbReference type="CDD" id="cd03137">
    <property type="entry name" value="GATase1_AraC_1"/>
    <property type="match status" value="1"/>
</dbReference>
<keyword evidence="2" id="KW-0804">Transcription</keyword>
<sequence length="355" mass="37797">MPRQAQPKPRTVIVVAFDGVRYLDVVGPLEVFAVANEQGDFYAARIATAGGADVITTTGSRLGADLALEDLAAEGIDTLLVAGSPNWDLLLDDNLVREVGRLAPSARRIVSVCTGTFALAAAGLLDGKRAGTHWRHAGALQKMFPQVEVDSSALFVRDGNTFSSAGIAAGIDLALALVEDDLGAEVARTTAKVLVVFLQRPGGQSQFSVWTSTPAVRNEPLRRVLDAVALDPAGDHSIPAMAARANFSERHLARLFEQHLGSRPGEYVEQVRLEVARAMLETGDDSLSAVAKMSGLGSEETLRRAFVKRFGVSPGAYRSRFRTTGVMGMVVPDLTMDGDDIPFFRVPVSGPTAVE</sequence>
<evidence type="ECO:0000259" key="3">
    <source>
        <dbReference type="PROSITE" id="PS01124"/>
    </source>
</evidence>
<feature type="domain" description="HTH araC/xylS-type" evidence="3">
    <location>
        <begin position="222"/>
        <end position="320"/>
    </location>
</feature>
<dbReference type="Proteomes" id="UP001500571">
    <property type="component" value="Unassembled WGS sequence"/>
</dbReference>
<evidence type="ECO:0000256" key="2">
    <source>
        <dbReference type="ARBA" id="ARBA00023163"/>
    </source>
</evidence>
<dbReference type="InterPro" id="IPR009057">
    <property type="entry name" value="Homeodomain-like_sf"/>
</dbReference>
<dbReference type="InterPro" id="IPR029062">
    <property type="entry name" value="Class_I_gatase-like"/>
</dbReference>
<comment type="caution">
    <text evidence="4">The sequence shown here is derived from an EMBL/GenBank/DDBJ whole genome shotgun (WGS) entry which is preliminary data.</text>
</comment>
<dbReference type="PANTHER" id="PTHR43130:SF3">
    <property type="entry name" value="HTH-TYPE TRANSCRIPTIONAL REGULATOR RV1931C"/>
    <property type="match status" value="1"/>
</dbReference>
<dbReference type="SUPFAM" id="SSF52317">
    <property type="entry name" value="Class I glutamine amidotransferase-like"/>
    <property type="match status" value="1"/>
</dbReference>
<dbReference type="InterPro" id="IPR002818">
    <property type="entry name" value="DJ-1/PfpI"/>
</dbReference>
<dbReference type="PROSITE" id="PS01124">
    <property type="entry name" value="HTH_ARAC_FAMILY_2"/>
    <property type="match status" value="1"/>
</dbReference>
<name>A0ABN2RUG5_9ACTN</name>